<proteinExistence type="predicted"/>
<evidence type="ECO:0000313" key="1">
    <source>
        <dbReference type="EMBL" id="MDA5193197.1"/>
    </source>
</evidence>
<keyword evidence="2" id="KW-1185">Reference proteome</keyword>
<name>A0A9X3TWX0_9PROT</name>
<evidence type="ECO:0000313" key="2">
    <source>
        <dbReference type="Proteomes" id="UP001141619"/>
    </source>
</evidence>
<dbReference type="Proteomes" id="UP001141619">
    <property type="component" value="Unassembled WGS sequence"/>
</dbReference>
<organism evidence="1 2">
    <name type="scientific">Govanella unica</name>
    <dbReference type="NCBI Taxonomy" id="2975056"/>
    <lineage>
        <taxon>Bacteria</taxon>
        <taxon>Pseudomonadati</taxon>
        <taxon>Pseudomonadota</taxon>
        <taxon>Alphaproteobacteria</taxon>
        <taxon>Emcibacterales</taxon>
        <taxon>Govanellaceae</taxon>
        <taxon>Govanella</taxon>
    </lineage>
</organism>
<reference evidence="1" key="1">
    <citation type="submission" date="2022-08" db="EMBL/GenBank/DDBJ databases">
        <authorList>
            <person name="Vandamme P."/>
            <person name="Hettiarachchi A."/>
            <person name="Peeters C."/>
            <person name="Cnockaert M."/>
            <person name="Carlier A."/>
        </authorList>
    </citation>
    <scope>NUCLEOTIDE SEQUENCE</scope>
    <source>
        <strain evidence="1">LMG 31809</strain>
    </source>
</reference>
<evidence type="ECO:0008006" key="3">
    <source>
        <dbReference type="Google" id="ProtNLM"/>
    </source>
</evidence>
<comment type="caution">
    <text evidence="1">The sequence shown here is derived from an EMBL/GenBank/DDBJ whole genome shotgun (WGS) entry which is preliminary data.</text>
</comment>
<protein>
    <recommendedName>
        <fullName evidence="3">PAS domain-containing protein</fullName>
    </recommendedName>
</protein>
<accession>A0A9X3TWX0</accession>
<dbReference type="RefSeq" id="WP_274942891.1">
    <property type="nucleotide sequence ID" value="NZ_JANWOI010000001.1"/>
</dbReference>
<gene>
    <name evidence="1" type="ORF">NYP16_04400</name>
</gene>
<dbReference type="AlphaFoldDB" id="A0A9X3TWX0"/>
<reference evidence="1" key="2">
    <citation type="journal article" date="2023" name="Syst. Appl. Microbiol.">
        <title>Govania unica gen. nov., sp. nov., a rare biosphere bacterium that represents a novel family in the class Alphaproteobacteria.</title>
        <authorList>
            <person name="Vandamme P."/>
            <person name="Peeters C."/>
            <person name="Hettiarachchi A."/>
            <person name="Cnockaert M."/>
            <person name="Carlier A."/>
        </authorList>
    </citation>
    <scope>NUCLEOTIDE SEQUENCE</scope>
    <source>
        <strain evidence="1">LMG 31809</strain>
    </source>
</reference>
<dbReference type="EMBL" id="JANWOI010000001">
    <property type="protein sequence ID" value="MDA5193197.1"/>
    <property type="molecule type" value="Genomic_DNA"/>
</dbReference>
<sequence length="159" mass="17810">MYLPESEERRFVLRLLDYWQLMRGDREFPEPEDMNLQAMGKDAESCAIIALGNRIDSSVFRYLGPRLCPGDWGNGMARTLAEIPRGILLTELFRSLPQVIDRPVPLSIGGVFELDGRTALGRSILLPLSIDGIRATHVLGGINYRFADKQTTETGQTDT</sequence>